<accession>C1EG65</accession>
<dbReference type="InParanoid" id="C1EG65"/>
<evidence type="ECO:0000313" key="3">
    <source>
        <dbReference type="Proteomes" id="UP000002009"/>
    </source>
</evidence>
<reference evidence="2 3" key="1">
    <citation type="journal article" date="2009" name="Science">
        <title>Green evolution and dynamic adaptations revealed by genomes of the marine picoeukaryotes Micromonas.</title>
        <authorList>
            <person name="Worden A.Z."/>
            <person name="Lee J.H."/>
            <person name="Mock T."/>
            <person name="Rouze P."/>
            <person name="Simmons M.P."/>
            <person name="Aerts A.L."/>
            <person name="Allen A.E."/>
            <person name="Cuvelier M.L."/>
            <person name="Derelle E."/>
            <person name="Everett M.V."/>
            <person name="Foulon E."/>
            <person name="Grimwood J."/>
            <person name="Gundlach H."/>
            <person name="Henrissat B."/>
            <person name="Napoli C."/>
            <person name="McDonald S.M."/>
            <person name="Parker M.S."/>
            <person name="Rombauts S."/>
            <person name="Salamov A."/>
            <person name="Von Dassow P."/>
            <person name="Badger J.H."/>
            <person name="Coutinho P.M."/>
            <person name="Demir E."/>
            <person name="Dubchak I."/>
            <person name="Gentemann C."/>
            <person name="Eikrem W."/>
            <person name="Gready J.E."/>
            <person name="John U."/>
            <person name="Lanier W."/>
            <person name="Lindquist E.A."/>
            <person name="Lucas S."/>
            <person name="Mayer K.F."/>
            <person name="Moreau H."/>
            <person name="Not F."/>
            <person name="Otillar R."/>
            <person name="Panaud O."/>
            <person name="Pangilinan J."/>
            <person name="Paulsen I."/>
            <person name="Piegu B."/>
            <person name="Poliakov A."/>
            <person name="Robbens S."/>
            <person name="Schmutz J."/>
            <person name="Toulza E."/>
            <person name="Wyss T."/>
            <person name="Zelensky A."/>
            <person name="Zhou K."/>
            <person name="Armbrust E.V."/>
            <person name="Bhattacharya D."/>
            <person name="Goodenough U.W."/>
            <person name="Van de Peer Y."/>
            <person name="Grigoriev I.V."/>
        </authorList>
    </citation>
    <scope>NUCLEOTIDE SEQUENCE [LARGE SCALE GENOMIC DNA]</scope>
    <source>
        <strain evidence="3">RCC299 / NOUM17</strain>
    </source>
</reference>
<feature type="compositionally biased region" description="Gly residues" evidence="1">
    <location>
        <begin position="391"/>
        <end position="402"/>
    </location>
</feature>
<feature type="region of interest" description="Disordered" evidence="1">
    <location>
        <begin position="222"/>
        <end position="242"/>
    </location>
</feature>
<evidence type="ECO:0000313" key="2">
    <source>
        <dbReference type="EMBL" id="ACO66723.1"/>
    </source>
</evidence>
<protein>
    <recommendedName>
        <fullName evidence="4">1-alkyl-2-acetylglycerophosphocholine esterase</fullName>
    </recommendedName>
</protein>
<feature type="compositionally biased region" description="Polar residues" evidence="1">
    <location>
        <begin position="1"/>
        <end position="11"/>
    </location>
</feature>
<dbReference type="Gene3D" id="3.40.50.1820">
    <property type="entry name" value="alpha/beta hydrolase"/>
    <property type="match status" value="1"/>
</dbReference>
<dbReference type="AlphaFoldDB" id="C1EG65"/>
<dbReference type="eggNOG" id="ENOG502S54E">
    <property type="taxonomic scope" value="Eukaryota"/>
</dbReference>
<dbReference type="KEGG" id="mis:MICPUN_63527"/>
<feature type="region of interest" description="Disordered" evidence="1">
    <location>
        <begin position="1"/>
        <end position="48"/>
    </location>
</feature>
<dbReference type="InterPro" id="IPR029058">
    <property type="entry name" value="AB_hydrolase_fold"/>
</dbReference>
<gene>
    <name evidence="2" type="ORF">MICPUN_63527</name>
</gene>
<dbReference type="RefSeq" id="XP_002505465.1">
    <property type="nucleotide sequence ID" value="XM_002505419.1"/>
</dbReference>
<feature type="region of interest" description="Disordered" evidence="1">
    <location>
        <begin position="388"/>
        <end position="408"/>
    </location>
</feature>
<dbReference type="Proteomes" id="UP000002009">
    <property type="component" value="Chromosome 13"/>
</dbReference>
<dbReference type="GeneID" id="8248640"/>
<proteinExistence type="predicted"/>
<evidence type="ECO:0008006" key="4">
    <source>
        <dbReference type="Google" id="ProtNLM"/>
    </source>
</evidence>
<dbReference type="OrthoDB" id="568099at2759"/>
<name>C1EG65_MICCC</name>
<dbReference type="SUPFAM" id="SSF53474">
    <property type="entry name" value="alpha/beta-Hydrolases"/>
    <property type="match status" value="1"/>
</dbReference>
<sequence length="473" mass="48545">MTTALTPTATHPSAALGGGPRWVRGPRAAADGCSTPSRTRGVHATPIPTVPRRAALTALTAAAASSRDLSPATASVASTSEVVREAAALATNGAGASTVAFDDATVTIRGTGQVVPVAVWYPTDGTGPTPTYPHAISVAKIARVLLNTPESTPRFLDRDFPLEPSAGVVRASTSAAPKNARGAVVLCHGYLGSRFDLVDLAEALAASGFVVAAPEFAESLASPDTVSAQTRPGAKPAANPSATREAVLDAALKIFGDEKFTWVERDGKLRSKVPVALVGQSAGASTATGAPGSFAARVAIAGFRPPPSEERERVLTLLGDPLLVVASAGDGVISLYPTDGGVFGPYRGIEAEVASLPAEFARFDARGLLDSVRSGDISRRAFVTYETVGGESPGGESPGGESPGQQPLPCHISFLSSRTNDAMVDVLGPLLPVARALGVPVLDFDRYQVTRDSDEVNQTLVPAVVAWLAAVMR</sequence>
<keyword evidence="3" id="KW-1185">Reference proteome</keyword>
<evidence type="ECO:0000256" key="1">
    <source>
        <dbReference type="SAM" id="MobiDB-lite"/>
    </source>
</evidence>
<organism evidence="2 3">
    <name type="scientific">Micromonas commoda (strain RCC299 / NOUM17 / CCMP2709)</name>
    <name type="common">Picoplanktonic green alga</name>
    <dbReference type="NCBI Taxonomy" id="296587"/>
    <lineage>
        <taxon>Eukaryota</taxon>
        <taxon>Viridiplantae</taxon>
        <taxon>Chlorophyta</taxon>
        <taxon>Mamiellophyceae</taxon>
        <taxon>Mamiellales</taxon>
        <taxon>Mamiellaceae</taxon>
        <taxon>Micromonas</taxon>
    </lineage>
</organism>
<dbReference type="EMBL" id="CP001331">
    <property type="protein sequence ID" value="ACO66723.1"/>
    <property type="molecule type" value="Genomic_DNA"/>
</dbReference>